<dbReference type="GO" id="GO:0042795">
    <property type="term" value="P:snRNA transcription by RNA polymerase II"/>
    <property type="evidence" value="ECO:0007669"/>
    <property type="project" value="TreeGrafter"/>
</dbReference>
<dbReference type="EMBL" id="JABFAI010000353">
    <property type="protein sequence ID" value="KAF4945828.1"/>
    <property type="molecule type" value="Genomic_DNA"/>
</dbReference>
<dbReference type="GO" id="GO:0000978">
    <property type="term" value="F:RNA polymerase II cis-regulatory region sequence-specific DNA binding"/>
    <property type="evidence" value="ECO:0007669"/>
    <property type="project" value="TreeGrafter"/>
</dbReference>
<evidence type="ECO:0000256" key="1">
    <source>
        <dbReference type="ARBA" id="ARBA00023015"/>
    </source>
</evidence>
<proteinExistence type="predicted"/>
<gene>
    <name evidence="8" type="ORF">FGADI_11647</name>
</gene>
<dbReference type="PANTHER" id="PTHR46621">
    <property type="entry name" value="SNRNA-ACTIVATING PROTEIN COMPLEX SUBUNIT 4"/>
    <property type="match status" value="1"/>
</dbReference>
<feature type="compositionally biased region" description="Polar residues" evidence="5">
    <location>
        <begin position="273"/>
        <end position="285"/>
    </location>
</feature>
<feature type="domain" description="Myb-like" evidence="6">
    <location>
        <begin position="4"/>
        <end position="55"/>
    </location>
</feature>
<name>A0A8H4WPC4_9HYPO</name>
<dbReference type="InterPro" id="IPR017930">
    <property type="entry name" value="Myb_dom"/>
</dbReference>
<dbReference type="SMART" id="SM00717">
    <property type="entry name" value="SANT"/>
    <property type="match status" value="3"/>
</dbReference>
<feature type="region of interest" description="Disordered" evidence="5">
    <location>
        <begin position="273"/>
        <end position="304"/>
    </location>
</feature>
<evidence type="ECO:0000256" key="5">
    <source>
        <dbReference type="SAM" id="MobiDB-lite"/>
    </source>
</evidence>
<dbReference type="CDD" id="cd00167">
    <property type="entry name" value="SANT"/>
    <property type="match status" value="3"/>
</dbReference>
<evidence type="ECO:0000313" key="8">
    <source>
        <dbReference type="EMBL" id="KAF4945828.1"/>
    </source>
</evidence>
<evidence type="ECO:0000256" key="4">
    <source>
        <dbReference type="ARBA" id="ARBA00023242"/>
    </source>
</evidence>
<keyword evidence="2" id="KW-0238">DNA-binding</keyword>
<evidence type="ECO:0000259" key="7">
    <source>
        <dbReference type="PROSITE" id="PS51294"/>
    </source>
</evidence>
<feature type="domain" description="HTH myb-type" evidence="7">
    <location>
        <begin position="56"/>
        <end position="110"/>
    </location>
</feature>
<dbReference type="InterPro" id="IPR009057">
    <property type="entry name" value="Homeodomain-like_sf"/>
</dbReference>
<feature type="domain" description="HTH myb-type" evidence="7">
    <location>
        <begin position="10"/>
        <end position="54"/>
    </location>
</feature>
<feature type="domain" description="HTH myb-type" evidence="7">
    <location>
        <begin position="112"/>
        <end position="162"/>
    </location>
</feature>
<reference evidence="8" key="2">
    <citation type="submission" date="2020-05" db="EMBL/GenBank/DDBJ databases">
        <authorList>
            <person name="Kim H.-S."/>
            <person name="Proctor R.H."/>
            <person name="Brown D.W."/>
        </authorList>
    </citation>
    <scope>NUCLEOTIDE SEQUENCE</scope>
    <source>
        <strain evidence="8">NRRL 45417</strain>
    </source>
</reference>
<keyword evidence="9" id="KW-1185">Reference proteome</keyword>
<dbReference type="PANTHER" id="PTHR46621:SF1">
    <property type="entry name" value="SNRNA-ACTIVATING PROTEIN COMPLEX SUBUNIT 4"/>
    <property type="match status" value="1"/>
</dbReference>
<keyword evidence="1" id="KW-0805">Transcription regulation</keyword>
<evidence type="ECO:0000313" key="9">
    <source>
        <dbReference type="Proteomes" id="UP000604273"/>
    </source>
</evidence>
<dbReference type="InterPro" id="IPR051575">
    <property type="entry name" value="Myb-like_DNA-bd"/>
</dbReference>
<sequence>MSTSKSTEFRRWTPEEDHLLSEQVSKYTGTINWVAIAQLHRGRSNKDCRNRWMKIKRNWNRGAWTSDENKRLLDAIATHGYSWTSVSEAVGNRSPDQCAKHWTSSLDPDLSREEWTDPEDRILMDAVHLHGRSWKQIAGQYFPNRSTLEIANSLNIRKLEQSHSFGFNISEALVDNSTLGEAGDTYNQGNTPSSSLNASWAAEVESSGSTRDSIQFPTYLSPSDISISDSMNWDTDFVPSDIGLGNLVFHSFDPLDHSHSLIYDKSTVEKDSPSSVAETISASSKSDSERTECQSITCSSETGTSKQPVRIQKTSFVMENLDAATRNEILDILCRRKVSTTIDVS</sequence>
<reference evidence="8" key="1">
    <citation type="journal article" date="2020" name="BMC Genomics">
        <title>Correction to: Identification and distribution of gene clusters required for synthesis of sphingolipid metabolism inhibitors in diverse species of the filamentous fungus Fusarium.</title>
        <authorList>
            <person name="Kim H.S."/>
            <person name="Lohmar J.M."/>
            <person name="Busman M."/>
            <person name="Brown D.W."/>
            <person name="Naumann T.A."/>
            <person name="Divon H.H."/>
            <person name="Lysoe E."/>
            <person name="Uhlig S."/>
            <person name="Proctor R.H."/>
        </authorList>
    </citation>
    <scope>NUCLEOTIDE SEQUENCE</scope>
    <source>
        <strain evidence="8">NRRL 45417</strain>
    </source>
</reference>
<evidence type="ECO:0000256" key="2">
    <source>
        <dbReference type="ARBA" id="ARBA00023125"/>
    </source>
</evidence>
<dbReference type="Proteomes" id="UP000604273">
    <property type="component" value="Unassembled WGS sequence"/>
</dbReference>
<evidence type="ECO:0000259" key="6">
    <source>
        <dbReference type="PROSITE" id="PS50090"/>
    </source>
</evidence>
<dbReference type="Pfam" id="PF00249">
    <property type="entry name" value="Myb_DNA-binding"/>
    <property type="match status" value="1"/>
</dbReference>
<evidence type="ECO:0000256" key="3">
    <source>
        <dbReference type="ARBA" id="ARBA00023163"/>
    </source>
</evidence>
<dbReference type="PROSITE" id="PS51294">
    <property type="entry name" value="HTH_MYB"/>
    <property type="match status" value="3"/>
</dbReference>
<dbReference type="GO" id="GO:0019185">
    <property type="term" value="C:snRNA-activating protein complex"/>
    <property type="evidence" value="ECO:0007669"/>
    <property type="project" value="TreeGrafter"/>
</dbReference>
<dbReference type="PROSITE" id="PS50090">
    <property type="entry name" value="MYB_LIKE"/>
    <property type="match status" value="3"/>
</dbReference>
<feature type="compositionally biased region" description="Polar residues" evidence="5">
    <location>
        <begin position="293"/>
        <end position="304"/>
    </location>
</feature>
<dbReference type="GO" id="GO:0042796">
    <property type="term" value="P:snRNA transcription by RNA polymerase III"/>
    <property type="evidence" value="ECO:0007669"/>
    <property type="project" value="TreeGrafter"/>
</dbReference>
<dbReference type="SUPFAM" id="SSF46689">
    <property type="entry name" value="Homeodomain-like"/>
    <property type="match status" value="2"/>
</dbReference>
<dbReference type="Gene3D" id="1.10.10.60">
    <property type="entry name" value="Homeodomain-like"/>
    <property type="match status" value="3"/>
</dbReference>
<comment type="caution">
    <text evidence="8">The sequence shown here is derived from an EMBL/GenBank/DDBJ whole genome shotgun (WGS) entry which is preliminary data.</text>
</comment>
<keyword evidence="3" id="KW-0804">Transcription</keyword>
<protein>
    <submittedName>
        <fullName evidence="8">Uncharacterized protein</fullName>
    </submittedName>
</protein>
<accession>A0A8H4WPC4</accession>
<organism evidence="8 9">
    <name type="scientific">Fusarium gaditjirri</name>
    <dbReference type="NCBI Taxonomy" id="282569"/>
    <lineage>
        <taxon>Eukaryota</taxon>
        <taxon>Fungi</taxon>
        <taxon>Dikarya</taxon>
        <taxon>Ascomycota</taxon>
        <taxon>Pezizomycotina</taxon>
        <taxon>Sordariomycetes</taxon>
        <taxon>Hypocreomycetidae</taxon>
        <taxon>Hypocreales</taxon>
        <taxon>Nectriaceae</taxon>
        <taxon>Fusarium</taxon>
        <taxon>Fusarium nisikadoi species complex</taxon>
    </lineage>
</organism>
<dbReference type="GO" id="GO:0001006">
    <property type="term" value="F:RNA polymerase III type 3 promoter sequence-specific DNA binding"/>
    <property type="evidence" value="ECO:0007669"/>
    <property type="project" value="TreeGrafter"/>
</dbReference>
<keyword evidence="4" id="KW-0539">Nucleus</keyword>
<dbReference type="Pfam" id="PF13921">
    <property type="entry name" value="Myb_DNA-bind_6"/>
    <property type="match status" value="1"/>
</dbReference>
<feature type="domain" description="Myb-like" evidence="6">
    <location>
        <begin position="56"/>
        <end position="106"/>
    </location>
</feature>
<dbReference type="OrthoDB" id="2143914at2759"/>
<dbReference type="AlphaFoldDB" id="A0A8H4WPC4"/>
<feature type="domain" description="Myb-like" evidence="6">
    <location>
        <begin position="107"/>
        <end position="146"/>
    </location>
</feature>
<dbReference type="InterPro" id="IPR001005">
    <property type="entry name" value="SANT/Myb"/>
</dbReference>